<feature type="coiled-coil region" evidence="1">
    <location>
        <begin position="10"/>
        <end position="44"/>
    </location>
</feature>
<reference evidence="3 4" key="1">
    <citation type="submission" date="2020-08" db="EMBL/GenBank/DDBJ databases">
        <title>Complete genome sequence of Entomobacter blattae G55GP.</title>
        <authorList>
            <person name="Poehlein A."/>
            <person name="Guzman J."/>
            <person name="Daniel R."/>
            <person name="Vilcinskas A."/>
        </authorList>
    </citation>
    <scope>NUCLEOTIDE SEQUENCE [LARGE SCALE GENOMIC DNA]</scope>
    <source>
        <strain evidence="3 4">G55GP</strain>
    </source>
</reference>
<evidence type="ECO:0000256" key="2">
    <source>
        <dbReference type="SAM" id="MobiDB-lite"/>
    </source>
</evidence>
<evidence type="ECO:0000256" key="1">
    <source>
        <dbReference type="SAM" id="Coils"/>
    </source>
</evidence>
<name>A0A7H1NP76_9PROT</name>
<feature type="compositionally biased region" description="Basic residues" evidence="2">
    <location>
        <begin position="121"/>
        <end position="131"/>
    </location>
</feature>
<evidence type="ECO:0000313" key="4">
    <source>
        <dbReference type="Proteomes" id="UP000516349"/>
    </source>
</evidence>
<evidence type="ECO:0000313" key="3">
    <source>
        <dbReference type="EMBL" id="QNT77586.1"/>
    </source>
</evidence>
<dbReference type="RefSeq" id="WP_203414027.1">
    <property type="nucleotide sequence ID" value="NZ_CP060244.1"/>
</dbReference>
<protein>
    <submittedName>
        <fullName evidence="3">Uncharacterized protein</fullName>
    </submittedName>
</protein>
<keyword evidence="1" id="KW-0175">Coiled coil</keyword>
<feature type="region of interest" description="Disordered" evidence="2">
    <location>
        <begin position="107"/>
        <end position="131"/>
    </location>
</feature>
<gene>
    <name evidence="3" type="ORF">JGUZn3_03290</name>
</gene>
<organism evidence="3 4">
    <name type="scientific">Entomobacter blattae</name>
    <dbReference type="NCBI Taxonomy" id="2762277"/>
    <lineage>
        <taxon>Bacteria</taxon>
        <taxon>Pseudomonadati</taxon>
        <taxon>Pseudomonadota</taxon>
        <taxon>Alphaproteobacteria</taxon>
        <taxon>Acetobacterales</taxon>
        <taxon>Acetobacteraceae</taxon>
        <taxon>Entomobacter</taxon>
    </lineage>
</organism>
<dbReference type="Proteomes" id="UP000516349">
    <property type="component" value="Chromosome"/>
</dbReference>
<sequence length="131" mass="15518">MARPSKNPPLTELLEGMDRVERKMREAEEEKEQLRKKLLLSEIRNYAFIGRLLWDHVKDDLHLTNLVKTVIKETKEHRVFSGWNPTDKPMFSLDDIIDFSVADVQFGSDETEEDDEAPKIDRRRKEHRSIK</sequence>
<accession>A0A7H1NP76</accession>
<dbReference type="EMBL" id="CP060244">
    <property type="protein sequence ID" value="QNT77586.1"/>
    <property type="molecule type" value="Genomic_DNA"/>
</dbReference>
<dbReference type="AlphaFoldDB" id="A0A7H1NP76"/>
<keyword evidence="4" id="KW-1185">Reference proteome</keyword>
<dbReference type="KEGG" id="ebla:JGUZn3_03290"/>
<proteinExistence type="predicted"/>